<dbReference type="PANTHER" id="PTHR36019">
    <property type="entry name" value="PLANT/PROTEIN"/>
    <property type="match status" value="1"/>
</dbReference>
<dbReference type="EMBL" id="JAXIOK010000019">
    <property type="protein sequence ID" value="KAK4748479.1"/>
    <property type="molecule type" value="Genomic_DNA"/>
</dbReference>
<organism evidence="1 2">
    <name type="scientific">Trapa incisa</name>
    <dbReference type="NCBI Taxonomy" id="236973"/>
    <lineage>
        <taxon>Eukaryota</taxon>
        <taxon>Viridiplantae</taxon>
        <taxon>Streptophyta</taxon>
        <taxon>Embryophyta</taxon>
        <taxon>Tracheophyta</taxon>
        <taxon>Spermatophyta</taxon>
        <taxon>Magnoliopsida</taxon>
        <taxon>eudicotyledons</taxon>
        <taxon>Gunneridae</taxon>
        <taxon>Pentapetalae</taxon>
        <taxon>rosids</taxon>
        <taxon>malvids</taxon>
        <taxon>Myrtales</taxon>
        <taxon>Lythraceae</taxon>
        <taxon>Trapa</taxon>
    </lineage>
</organism>
<proteinExistence type="predicted"/>
<reference evidence="1 2" key="1">
    <citation type="journal article" date="2023" name="Hortic Res">
        <title>Pangenome of water caltrop reveals structural variations and asymmetric subgenome divergence after allopolyploidization.</title>
        <authorList>
            <person name="Zhang X."/>
            <person name="Chen Y."/>
            <person name="Wang L."/>
            <person name="Yuan Y."/>
            <person name="Fang M."/>
            <person name="Shi L."/>
            <person name="Lu R."/>
            <person name="Comes H.P."/>
            <person name="Ma Y."/>
            <person name="Chen Y."/>
            <person name="Huang G."/>
            <person name="Zhou Y."/>
            <person name="Zheng Z."/>
            <person name="Qiu Y."/>
        </authorList>
    </citation>
    <scope>NUCLEOTIDE SEQUENCE [LARGE SCALE GENOMIC DNA]</scope>
    <source>
        <tissue evidence="1">Roots</tissue>
    </source>
</reference>
<comment type="caution">
    <text evidence="1">The sequence shown here is derived from an EMBL/GenBank/DDBJ whole genome shotgun (WGS) entry which is preliminary data.</text>
</comment>
<dbReference type="AlphaFoldDB" id="A0AAN7JKS5"/>
<protein>
    <submittedName>
        <fullName evidence="1">Uncharacterized protein</fullName>
    </submittedName>
</protein>
<gene>
    <name evidence="1" type="ORF">SAY87_015065</name>
</gene>
<keyword evidence="2" id="KW-1185">Reference proteome</keyword>
<name>A0AAN7JKS5_9MYRT</name>
<dbReference type="Proteomes" id="UP001345219">
    <property type="component" value="Chromosome 12"/>
</dbReference>
<evidence type="ECO:0000313" key="2">
    <source>
        <dbReference type="Proteomes" id="UP001345219"/>
    </source>
</evidence>
<accession>A0AAN7JKS5</accession>
<dbReference type="PANTHER" id="PTHR36019:SF3">
    <property type="entry name" value="PLANT_PROTEIN"/>
    <property type="match status" value="1"/>
</dbReference>
<sequence length="132" mass="14898">MSLNCLTCQTMERTNSDHSLPSNENRCHNLPFPRADRNWSGQLLTPPYDEIRDKCGPLKTTTRKRLKGRRGSTGGLIFGGSDLGVGHHNVGPSLMQPKLVRSGGMRRDWSFEDLRHDIREGNSIEERKLINA</sequence>
<evidence type="ECO:0000313" key="1">
    <source>
        <dbReference type="EMBL" id="KAK4748479.1"/>
    </source>
</evidence>